<feature type="binding site" evidence="7">
    <location>
        <begin position="145"/>
        <end position="148"/>
    </location>
    <ligand>
        <name>carbamoyl phosphate</name>
        <dbReference type="ChEBI" id="CHEBI:58228"/>
    </ligand>
</feature>
<dbReference type="EC" id="2.1.3.3" evidence="3 7"/>
<evidence type="ECO:0000259" key="8">
    <source>
        <dbReference type="Pfam" id="PF00185"/>
    </source>
</evidence>
<feature type="binding site" evidence="7">
    <location>
        <begin position="284"/>
        <end position="285"/>
    </location>
    <ligand>
        <name>carbamoyl phosphate</name>
        <dbReference type="ChEBI" id="CHEBI:58228"/>
    </ligand>
</feature>
<dbReference type="InterPro" id="IPR006132">
    <property type="entry name" value="Asp/Orn_carbamoyltranf_P-bd"/>
</dbReference>
<dbReference type="PANTHER" id="PTHR45753">
    <property type="entry name" value="ORNITHINE CARBAMOYLTRANSFERASE, MITOCHONDRIAL"/>
    <property type="match status" value="1"/>
</dbReference>
<evidence type="ECO:0000256" key="5">
    <source>
        <dbReference type="ARBA" id="ARBA00022679"/>
    </source>
</evidence>
<evidence type="ECO:0000256" key="3">
    <source>
        <dbReference type="ARBA" id="ARBA00013007"/>
    </source>
</evidence>
<dbReference type="GO" id="GO:0005737">
    <property type="term" value="C:cytoplasm"/>
    <property type="evidence" value="ECO:0007669"/>
    <property type="project" value="UniProtKB-SubCell"/>
</dbReference>
<dbReference type="GO" id="GO:0004585">
    <property type="term" value="F:ornithine carbamoyltransferase activity"/>
    <property type="evidence" value="ECO:0007669"/>
    <property type="project" value="UniProtKB-UniRule"/>
</dbReference>
<evidence type="ECO:0000256" key="6">
    <source>
        <dbReference type="ARBA" id="ARBA00048772"/>
    </source>
</evidence>
<reference evidence="10" key="1">
    <citation type="submission" date="2022-04" db="EMBL/GenBank/DDBJ databases">
        <title>Complete genome of Methanoplanus endosymbiosus DSM 3599.</title>
        <authorList>
            <person name="Chen S.-C."/>
            <person name="You Y.-T."/>
            <person name="Zhou Y.-Z."/>
            <person name="Lai M.-C."/>
        </authorList>
    </citation>
    <scope>NUCLEOTIDE SEQUENCE</scope>
    <source>
        <strain evidence="10">DSM 3599</strain>
    </source>
</reference>
<dbReference type="Gene3D" id="3.40.50.1370">
    <property type="entry name" value="Aspartate/ornithine carbamoyltransferase"/>
    <property type="match status" value="2"/>
</dbReference>
<accession>A0A9E7PJT7</accession>
<dbReference type="EMBL" id="CP096115">
    <property type="protein sequence ID" value="UUX91158.1"/>
    <property type="molecule type" value="Genomic_DNA"/>
</dbReference>
<feature type="binding site" evidence="7">
    <location>
        <position position="94"/>
    </location>
    <ligand>
        <name>carbamoyl phosphate</name>
        <dbReference type="ChEBI" id="CHEBI:58228"/>
    </ligand>
</feature>
<proteinExistence type="inferred from homology"/>
<feature type="binding site" evidence="7">
    <location>
        <begin position="246"/>
        <end position="247"/>
    </location>
    <ligand>
        <name>L-ornithine</name>
        <dbReference type="ChEBI" id="CHEBI:46911"/>
    </ligand>
</feature>
<dbReference type="InterPro" id="IPR036901">
    <property type="entry name" value="Asp/Orn_carbamoylTrfase_sf"/>
</dbReference>
<evidence type="ECO:0000313" key="11">
    <source>
        <dbReference type="Proteomes" id="UP001060368"/>
    </source>
</evidence>
<dbReference type="InterPro" id="IPR024904">
    <property type="entry name" value="OTCase_ArgI"/>
</dbReference>
<gene>
    <name evidence="10" type="primary">argF</name>
    <name evidence="10" type="ORF">L6E24_07125</name>
</gene>
<dbReference type="NCBIfam" id="NF003286">
    <property type="entry name" value="PRK04284.1"/>
    <property type="match status" value="1"/>
</dbReference>
<dbReference type="GO" id="GO:0016597">
    <property type="term" value="F:amino acid binding"/>
    <property type="evidence" value="ECO:0007669"/>
    <property type="project" value="InterPro"/>
</dbReference>
<dbReference type="SUPFAM" id="SSF53671">
    <property type="entry name" value="Aspartate/ornithine carbamoyltransferase"/>
    <property type="match status" value="1"/>
</dbReference>
<feature type="binding site" evidence="7">
    <location>
        <position position="242"/>
    </location>
    <ligand>
        <name>L-ornithine</name>
        <dbReference type="ChEBI" id="CHEBI:46911"/>
    </ligand>
</feature>
<dbReference type="PRINTS" id="PR00102">
    <property type="entry name" value="OTCASE"/>
</dbReference>
<comment type="subcellular location">
    <subcellularLocation>
        <location evidence="1 7">Cytoplasm</location>
    </subcellularLocation>
</comment>
<dbReference type="InterPro" id="IPR002292">
    <property type="entry name" value="Orn/put_carbamltrans"/>
</dbReference>
<feature type="domain" description="Aspartate/ornithine carbamoyltransferase Asp/Orn-binding" evidence="8">
    <location>
        <begin position="166"/>
        <end position="339"/>
    </location>
</feature>
<dbReference type="InterPro" id="IPR006131">
    <property type="entry name" value="Asp_carbamoyltransf_Asp/Orn-bd"/>
</dbReference>
<evidence type="ECO:0000256" key="1">
    <source>
        <dbReference type="ARBA" id="ARBA00004496"/>
    </source>
</evidence>
<feature type="binding site" evidence="7">
    <location>
        <position position="178"/>
    </location>
    <ligand>
        <name>L-ornithine</name>
        <dbReference type="ChEBI" id="CHEBI:46911"/>
    </ligand>
</feature>
<evidence type="ECO:0000256" key="4">
    <source>
        <dbReference type="ARBA" id="ARBA00022490"/>
    </source>
</evidence>
<feature type="domain" description="Aspartate/ornithine carbamoyltransferase carbamoyl-P binding" evidence="9">
    <location>
        <begin position="19"/>
        <end position="158"/>
    </location>
</feature>
<dbReference type="GO" id="GO:0019240">
    <property type="term" value="P:citrulline biosynthetic process"/>
    <property type="evidence" value="ECO:0007669"/>
    <property type="project" value="TreeGrafter"/>
</dbReference>
<dbReference type="AlphaFoldDB" id="A0A9E7PJT7"/>
<dbReference type="KEGG" id="mend:L6E24_07125"/>
<dbReference type="Proteomes" id="UP001060368">
    <property type="component" value="Chromosome"/>
</dbReference>
<name>A0A9E7PJT7_9EURY</name>
<dbReference type="Pfam" id="PF02729">
    <property type="entry name" value="OTCace_N"/>
    <property type="match status" value="1"/>
</dbReference>
<dbReference type="InterPro" id="IPR006130">
    <property type="entry name" value="Asp/Orn_carbamoylTrfase"/>
</dbReference>
<dbReference type="NCBIfam" id="TIGR00658">
    <property type="entry name" value="orni_carb_tr"/>
    <property type="match status" value="1"/>
</dbReference>
<comment type="catalytic activity">
    <reaction evidence="6 7">
        <text>carbamoyl phosphate + L-ornithine = L-citrulline + phosphate + H(+)</text>
        <dbReference type="Rhea" id="RHEA:19513"/>
        <dbReference type="ChEBI" id="CHEBI:15378"/>
        <dbReference type="ChEBI" id="CHEBI:43474"/>
        <dbReference type="ChEBI" id="CHEBI:46911"/>
        <dbReference type="ChEBI" id="CHEBI:57743"/>
        <dbReference type="ChEBI" id="CHEBI:58228"/>
        <dbReference type="EC" id="2.1.3.3"/>
    </reaction>
</comment>
<comment type="similarity">
    <text evidence="2 7">Belongs to the aspartate/ornithine carbamoyltransferase superfamily. OTCase family.</text>
</comment>
<feature type="binding site" evidence="7">
    <location>
        <position position="329"/>
    </location>
    <ligand>
        <name>carbamoyl phosphate</name>
        <dbReference type="ChEBI" id="CHEBI:58228"/>
    </ligand>
</feature>
<protein>
    <recommendedName>
        <fullName evidence="3 7">Ornithine carbamoyltransferase</fullName>
        <shortName evidence="7">OTCase</shortName>
        <ecNumber evidence="3 7">2.1.3.3</ecNumber>
    </recommendedName>
</protein>
<evidence type="ECO:0000256" key="2">
    <source>
        <dbReference type="ARBA" id="ARBA00007805"/>
    </source>
</evidence>
<dbReference type="FunFam" id="3.40.50.1370:FF:000004">
    <property type="entry name" value="Ornithine carbamoyltransferase"/>
    <property type="match status" value="1"/>
</dbReference>
<evidence type="ECO:0000313" key="10">
    <source>
        <dbReference type="EMBL" id="UUX91158.1"/>
    </source>
</evidence>
<organism evidence="10 11">
    <name type="scientific">Methanoplanus endosymbiosus</name>
    <dbReference type="NCBI Taxonomy" id="33865"/>
    <lineage>
        <taxon>Archaea</taxon>
        <taxon>Methanobacteriati</taxon>
        <taxon>Methanobacteriota</taxon>
        <taxon>Stenosarchaea group</taxon>
        <taxon>Methanomicrobia</taxon>
        <taxon>Methanomicrobiales</taxon>
        <taxon>Methanomicrobiaceae</taxon>
        <taxon>Methanoplanus</taxon>
    </lineage>
</organism>
<feature type="binding site" evidence="7">
    <location>
        <position position="118"/>
    </location>
    <ligand>
        <name>carbamoyl phosphate</name>
        <dbReference type="ChEBI" id="CHEBI:58228"/>
    </ligand>
</feature>
<keyword evidence="5 7" id="KW-0808">Transferase</keyword>
<keyword evidence="11" id="KW-1185">Reference proteome</keyword>
<dbReference type="PROSITE" id="PS00097">
    <property type="entry name" value="CARBAMOYLTRANSFERASE"/>
    <property type="match status" value="1"/>
</dbReference>
<sequence length="348" mass="39127">MSEINNTKEKIRETVRHQSFTKLLDFSGEDILYLIDLSKEIKQANLEKKEKKYLSGRKIALIFEKNSTRTRCAFETAAYDQGANVTFLGPDASQLGKKESIKDTARVLGRLYDAIEYRGFSQENVEILADFAGVPIYNGLTDEFHPTQIMADLLTITEHSDKPLNEIKLCYLGDGRNNVANSLLVGGAKLGMDIRICSPKTLRPAEYLVEECSQIAASTGAKLSLTENIEEAVNGADFLYTDVWVSMGEPEDVWNERISLLLPYQINMDVIGKTNNPNVLFMHCLPAFHNRDTITGEEIYEKTGLECLEVSDDVFESERSIVFDQAENRMHTIKAIMIATLSNYPDIS</sequence>
<evidence type="ECO:0000256" key="7">
    <source>
        <dbReference type="HAMAP-Rule" id="MF_01109"/>
    </source>
</evidence>
<keyword evidence="4 7" id="KW-0963">Cytoplasm</keyword>
<dbReference type="NCBIfam" id="NF001986">
    <property type="entry name" value="PRK00779.1"/>
    <property type="match status" value="1"/>
</dbReference>
<dbReference type="GO" id="GO:0042450">
    <property type="term" value="P:L-arginine biosynthetic process via ornithine"/>
    <property type="evidence" value="ECO:0007669"/>
    <property type="project" value="UniProtKB-UniRule"/>
</dbReference>
<dbReference type="Pfam" id="PF00185">
    <property type="entry name" value="OTCace"/>
    <property type="match status" value="1"/>
</dbReference>
<dbReference type="HAMAP" id="MF_01109">
    <property type="entry name" value="OTCase"/>
    <property type="match status" value="1"/>
</dbReference>
<evidence type="ECO:0000259" key="9">
    <source>
        <dbReference type="Pfam" id="PF02729"/>
    </source>
</evidence>
<feature type="binding site" evidence="7">
    <location>
        <begin position="67"/>
        <end position="70"/>
    </location>
    <ligand>
        <name>carbamoyl phosphate</name>
        <dbReference type="ChEBI" id="CHEBI:58228"/>
    </ligand>
</feature>
<dbReference type="PRINTS" id="PR00100">
    <property type="entry name" value="AOTCASE"/>
</dbReference>
<dbReference type="PANTHER" id="PTHR45753:SF2">
    <property type="entry name" value="ORNITHINE CARBAMOYLTRANSFERASE"/>
    <property type="match status" value="1"/>
</dbReference>